<dbReference type="EMBL" id="CAJVCH010545426">
    <property type="protein sequence ID" value="CAG7827932.1"/>
    <property type="molecule type" value="Genomic_DNA"/>
</dbReference>
<name>A0A8J2L9X0_9HEXA</name>
<organism evidence="1 2">
    <name type="scientific">Allacma fusca</name>
    <dbReference type="NCBI Taxonomy" id="39272"/>
    <lineage>
        <taxon>Eukaryota</taxon>
        <taxon>Metazoa</taxon>
        <taxon>Ecdysozoa</taxon>
        <taxon>Arthropoda</taxon>
        <taxon>Hexapoda</taxon>
        <taxon>Collembola</taxon>
        <taxon>Symphypleona</taxon>
        <taxon>Sminthuridae</taxon>
        <taxon>Allacma</taxon>
    </lineage>
</organism>
<keyword evidence="2" id="KW-1185">Reference proteome</keyword>
<dbReference type="AlphaFoldDB" id="A0A8J2L9X0"/>
<proteinExistence type="predicted"/>
<evidence type="ECO:0000313" key="1">
    <source>
        <dbReference type="EMBL" id="CAG7827932.1"/>
    </source>
</evidence>
<accession>A0A8J2L9X0</accession>
<evidence type="ECO:0000313" key="2">
    <source>
        <dbReference type="Proteomes" id="UP000708208"/>
    </source>
</evidence>
<gene>
    <name evidence="1" type="ORF">AFUS01_LOCUS37887</name>
</gene>
<reference evidence="1" key="1">
    <citation type="submission" date="2021-06" db="EMBL/GenBank/DDBJ databases">
        <authorList>
            <person name="Hodson N. C."/>
            <person name="Mongue J. A."/>
            <person name="Jaron S. K."/>
        </authorList>
    </citation>
    <scope>NUCLEOTIDE SEQUENCE</scope>
</reference>
<sequence>MDFHIYGVVAITKGYYEIGFLESVALAAYCTNLQWKDCLPKIKCIDPVLDLGFLCSNFTQVCTIQLGSIIFHVCINRSYAYTTFHSPEGF</sequence>
<dbReference type="Proteomes" id="UP000708208">
    <property type="component" value="Unassembled WGS sequence"/>
</dbReference>
<comment type="caution">
    <text evidence="1">The sequence shown here is derived from an EMBL/GenBank/DDBJ whole genome shotgun (WGS) entry which is preliminary data.</text>
</comment>
<protein>
    <submittedName>
        <fullName evidence="1">Uncharacterized protein</fullName>
    </submittedName>
</protein>